<organism evidence="2 3">
    <name type="scientific">Erythranthe guttata</name>
    <name type="common">Yellow monkey flower</name>
    <name type="synonym">Mimulus guttatus</name>
    <dbReference type="NCBI Taxonomy" id="4155"/>
    <lineage>
        <taxon>Eukaryota</taxon>
        <taxon>Viridiplantae</taxon>
        <taxon>Streptophyta</taxon>
        <taxon>Embryophyta</taxon>
        <taxon>Tracheophyta</taxon>
        <taxon>Spermatophyta</taxon>
        <taxon>Magnoliopsida</taxon>
        <taxon>eudicotyledons</taxon>
        <taxon>Gunneridae</taxon>
        <taxon>Pentapetalae</taxon>
        <taxon>asterids</taxon>
        <taxon>lamiids</taxon>
        <taxon>Lamiales</taxon>
        <taxon>Phrymaceae</taxon>
        <taxon>Erythranthe</taxon>
    </lineage>
</organism>
<proteinExistence type="predicted"/>
<feature type="signal peptide" evidence="1">
    <location>
        <begin position="1"/>
        <end position="23"/>
    </location>
</feature>
<evidence type="ECO:0000313" key="2">
    <source>
        <dbReference type="EMBL" id="EYU31991.1"/>
    </source>
</evidence>
<feature type="chain" id="PRO_5001504603" description="Secreted protein" evidence="1">
    <location>
        <begin position="24"/>
        <end position="70"/>
    </location>
</feature>
<dbReference type="AlphaFoldDB" id="A0A022QVU8"/>
<keyword evidence="3" id="KW-1185">Reference proteome</keyword>
<protein>
    <recommendedName>
        <fullName evidence="4">Secreted protein</fullName>
    </recommendedName>
</protein>
<keyword evidence="1" id="KW-0732">Signal</keyword>
<dbReference type="EMBL" id="KI630880">
    <property type="protein sequence ID" value="EYU31991.1"/>
    <property type="molecule type" value="Genomic_DNA"/>
</dbReference>
<evidence type="ECO:0000256" key="1">
    <source>
        <dbReference type="SAM" id="SignalP"/>
    </source>
</evidence>
<reference evidence="2 3" key="1">
    <citation type="journal article" date="2013" name="Proc. Natl. Acad. Sci. U.S.A.">
        <title>Fine-scale variation in meiotic recombination in Mimulus inferred from population shotgun sequencing.</title>
        <authorList>
            <person name="Hellsten U."/>
            <person name="Wright K.M."/>
            <person name="Jenkins J."/>
            <person name="Shu S."/>
            <person name="Yuan Y."/>
            <person name="Wessler S.R."/>
            <person name="Schmutz J."/>
            <person name="Willis J.H."/>
            <person name="Rokhsar D.S."/>
        </authorList>
    </citation>
    <scope>NUCLEOTIDE SEQUENCE [LARGE SCALE GENOMIC DNA]</scope>
    <source>
        <strain evidence="3">cv. DUN x IM62</strain>
    </source>
</reference>
<name>A0A022QVU8_ERYGU</name>
<dbReference type="Proteomes" id="UP000030748">
    <property type="component" value="Unassembled WGS sequence"/>
</dbReference>
<accession>A0A022QVU8</accession>
<evidence type="ECO:0008006" key="4">
    <source>
        <dbReference type="Google" id="ProtNLM"/>
    </source>
</evidence>
<evidence type="ECO:0000313" key="3">
    <source>
        <dbReference type="Proteomes" id="UP000030748"/>
    </source>
</evidence>
<gene>
    <name evidence="2" type="ORF">MIMGU_mgv1a017509mg</name>
</gene>
<sequence>MFFVSRLSILRCICVRSIQACLAEDRSTSSKNKNKYGISIPNDLKEQKGALGPSPSHNLKGFFAKIKNTI</sequence>